<keyword evidence="1" id="KW-0560">Oxidoreductase</keyword>
<dbReference type="STRING" id="402600.SAMN05216188_10554"/>
<dbReference type="NCBIfam" id="NF004829">
    <property type="entry name" value="PRK06183.1-3"/>
    <property type="match status" value="1"/>
</dbReference>
<sequence>MTSPQLAGRAAADTTPGSVTADVAVVGCGPVGLVLSILLAHKGWRVVILEKYRDQYPFPRVVAFDGETARSFASAGIGAELMELGEPLGQYMFQNAEGRELFSFEAPYEPGRDGWPIATVMHQPTFERALRAHVATLPNITTLFGHKVEAIEDNGSVVSITAPGPDFEGPVTASWVVGCDGANSFVRDVMGTRMIDLNFKHDWLLVDVVFHEKRSFRPNDVQVCDPARPTTIVASGRGHRRWEFMRLPGESIEELSTQERMWELLAPYDVTPDNADLTRNIVYTFQAAMADKWREGRLLLAGDSAHLMPPFAGQGMCSGIRDAVNLAWKLDLVLRDVARDSLLDAYQAERSRQVRHTIEMSIEVGKIVSELDPVAAARRDAFLIAMQSKPEGVDLAPSAYALEDGVVRRRAAGVSLPDGELSPQGVVARGTARDRFDEVVGRGWQLITTLDPYEALGEDELEFLKVLGAQLVRVMPAGIPPKIVRAHEVVDVERTYLPWLAGHKKVAALVRPDYYVFGFADDRADLPELVKELKEQLPLL</sequence>
<dbReference type="OrthoDB" id="8670884at2"/>
<evidence type="ECO:0000259" key="2">
    <source>
        <dbReference type="Pfam" id="PF01494"/>
    </source>
</evidence>
<proteinExistence type="predicted"/>
<dbReference type="Gene3D" id="3.50.50.60">
    <property type="entry name" value="FAD/NAD(P)-binding domain"/>
    <property type="match status" value="1"/>
</dbReference>
<name>A0A1H9IS29_9PSEU</name>
<dbReference type="InterPro" id="IPR036188">
    <property type="entry name" value="FAD/NAD-bd_sf"/>
</dbReference>
<dbReference type="InterPro" id="IPR050631">
    <property type="entry name" value="PheA/TfdB_FAD_monoxygenase"/>
</dbReference>
<dbReference type="InterPro" id="IPR002938">
    <property type="entry name" value="FAD-bd"/>
</dbReference>
<dbReference type="GO" id="GO:0071949">
    <property type="term" value="F:FAD binding"/>
    <property type="evidence" value="ECO:0007669"/>
    <property type="project" value="InterPro"/>
</dbReference>
<evidence type="ECO:0000313" key="4">
    <source>
        <dbReference type="Proteomes" id="UP000199352"/>
    </source>
</evidence>
<evidence type="ECO:0000256" key="1">
    <source>
        <dbReference type="ARBA" id="ARBA00023002"/>
    </source>
</evidence>
<protein>
    <submittedName>
        <fullName evidence="3">Flavoprotein hydroxylase</fullName>
    </submittedName>
</protein>
<dbReference type="EMBL" id="FOFR01000005">
    <property type="protein sequence ID" value="SEQ77413.1"/>
    <property type="molecule type" value="Genomic_DNA"/>
</dbReference>
<feature type="domain" description="FAD-binding" evidence="2">
    <location>
        <begin position="21"/>
        <end position="359"/>
    </location>
</feature>
<dbReference type="GO" id="GO:0019622">
    <property type="term" value="P:3-(3-hydroxy)phenylpropionate catabolic process"/>
    <property type="evidence" value="ECO:0007669"/>
    <property type="project" value="TreeGrafter"/>
</dbReference>
<dbReference type="PANTHER" id="PTHR43476">
    <property type="entry name" value="3-(3-HYDROXY-PHENYL)PROPIONATE/3-HYDROXYCINNAMIC ACID HYDROXYLASE"/>
    <property type="match status" value="1"/>
</dbReference>
<dbReference type="PANTHER" id="PTHR43476:SF3">
    <property type="entry name" value="FAD-BINDING MONOOXYGENASE"/>
    <property type="match status" value="1"/>
</dbReference>
<dbReference type="PRINTS" id="PR00420">
    <property type="entry name" value="RNGMNOXGNASE"/>
</dbReference>
<dbReference type="Pfam" id="PF01494">
    <property type="entry name" value="FAD_binding_3"/>
    <property type="match status" value="1"/>
</dbReference>
<dbReference type="RefSeq" id="WP_089951168.1">
    <property type="nucleotide sequence ID" value="NZ_FOFR01000005.1"/>
</dbReference>
<accession>A0A1H9IS29</accession>
<organism evidence="3 4">
    <name type="scientific">Lentzea xinjiangensis</name>
    <dbReference type="NCBI Taxonomy" id="402600"/>
    <lineage>
        <taxon>Bacteria</taxon>
        <taxon>Bacillati</taxon>
        <taxon>Actinomycetota</taxon>
        <taxon>Actinomycetes</taxon>
        <taxon>Pseudonocardiales</taxon>
        <taxon>Pseudonocardiaceae</taxon>
        <taxon>Lentzea</taxon>
    </lineage>
</organism>
<dbReference type="Proteomes" id="UP000199352">
    <property type="component" value="Unassembled WGS sequence"/>
</dbReference>
<gene>
    <name evidence="3" type="ORF">SAMN05216188_10554</name>
</gene>
<dbReference type="GO" id="GO:0008688">
    <property type="term" value="F:3-(3-hydroxyphenyl)propionate hydroxylase activity"/>
    <property type="evidence" value="ECO:0007669"/>
    <property type="project" value="TreeGrafter"/>
</dbReference>
<reference evidence="4" key="1">
    <citation type="submission" date="2016-10" db="EMBL/GenBank/DDBJ databases">
        <authorList>
            <person name="Varghese N."/>
            <person name="Submissions S."/>
        </authorList>
    </citation>
    <scope>NUCLEOTIDE SEQUENCE [LARGE SCALE GENOMIC DNA]</scope>
    <source>
        <strain evidence="4">CGMCC 4.3525</strain>
    </source>
</reference>
<dbReference type="Gene3D" id="3.30.70.2450">
    <property type="match status" value="1"/>
</dbReference>
<dbReference type="AlphaFoldDB" id="A0A1H9IS29"/>
<keyword evidence="4" id="KW-1185">Reference proteome</keyword>
<evidence type="ECO:0000313" key="3">
    <source>
        <dbReference type="EMBL" id="SEQ77413.1"/>
    </source>
</evidence>
<dbReference type="SUPFAM" id="SSF51905">
    <property type="entry name" value="FAD/NAD(P)-binding domain"/>
    <property type="match status" value="1"/>
</dbReference>